<dbReference type="GO" id="GO:0070939">
    <property type="term" value="C:Dsl1/NZR complex"/>
    <property type="evidence" value="ECO:0007669"/>
    <property type="project" value="TreeGrafter"/>
</dbReference>
<evidence type="ECO:0000313" key="7">
    <source>
        <dbReference type="EMBL" id="EJU01849.1"/>
    </source>
</evidence>
<accession>M5FZA6</accession>
<dbReference type="AlphaFoldDB" id="M5FZA6"/>
<keyword evidence="3" id="KW-0256">Endoplasmic reticulum</keyword>
<keyword evidence="2" id="KW-0813">Transport</keyword>
<dbReference type="GO" id="GO:0000149">
    <property type="term" value="F:SNARE binding"/>
    <property type="evidence" value="ECO:0007669"/>
    <property type="project" value="TreeGrafter"/>
</dbReference>
<feature type="region of interest" description="Disordered" evidence="5">
    <location>
        <begin position="1149"/>
        <end position="1171"/>
    </location>
</feature>
<reference evidence="7 8" key="1">
    <citation type="journal article" date="2012" name="Science">
        <title>The Paleozoic origin of enzymatic lignin decomposition reconstructed from 31 fungal genomes.</title>
        <authorList>
            <person name="Floudas D."/>
            <person name="Binder M."/>
            <person name="Riley R."/>
            <person name="Barry K."/>
            <person name="Blanchette R.A."/>
            <person name="Henrissat B."/>
            <person name="Martinez A.T."/>
            <person name="Otillar R."/>
            <person name="Spatafora J.W."/>
            <person name="Yadav J.S."/>
            <person name="Aerts A."/>
            <person name="Benoit I."/>
            <person name="Boyd A."/>
            <person name="Carlson A."/>
            <person name="Copeland A."/>
            <person name="Coutinho P.M."/>
            <person name="de Vries R.P."/>
            <person name="Ferreira P."/>
            <person name="Findley K."/>
            <person name="Foster B."/>
            <person name="Gaskell J."/>
            <person name="Glotzer D."/>
            <person name="Gorecki P."/>
            <person name="Heitman J."/>
            <person name="Hesse C."/>
            <person name="Hori C."/>
            <person name="Igarashi K."/>
            <person name="Jurgens J.A."/>
            <person name="Kallen N."/>
            <person name="Kersten P."/>
            <person name="Kohler A."/>
            <person name="Kuees U."/>
            <person name="Kumar T.K.A."/>
            <person name="Kuo A."/>
            <person name="LaButti K."/>
            <person name="Larrondo L.F."/>
            <person name="Lindquist E."/>
            <person name="Ling A."/>
            <person name="Lombard V."/>
            <person name="Lucas S."/>
            <person name="Lundell T."/>
            <person name="Martin R."/>
            <person name="McLaughlin D.J."/>
            <person name="Morgenstern I."/>
            <person name="Morin E."/>
            <person name="Murat C."/>
            <person name="Nagy L.G."/>
            <person name="Nolan M."/>
            <person name="Ohm R.A."/>
            <person name="Patyshakuliyeva A."/>
            <person name="Rokas A."/>
            <person name="Ruiz-Duenas F.J."/>
            <person name="Sabat G."/>
            <person name="Salamov A."/>
            <person name="Samejima M."/>
            <person name="Schmutz J."/>
            <person name="Slot J.C."/>
            <person name="St John F."/>
            <person name="Stenlid J."/>
            <person name="Sun H."/>
            <person name="Sun S."/>
            <person name="Syed K."/>
            <person name="Tsang A."/>
            <person name="Wiebenga A."/>
            <person name="Young D."/>
            <person name="Pisabarro A."/>
            <person name="Eastwood D.C."/>
            <person name="Martin F."/>
            <person name="Cullen D."/>
            <person name="Grigoriev I.V."/>
            <person name="Hibbett D.S."/>
        </authorList>
    </citation>
    <scope>NUCLEOTIDE SEQUENCE [LARGE SCALE GENOMIC DNA]</scope>
    <source>
        <strain evidence="7 8">DJM-731 SS1</strain>
    </source>
</reference>
<dbReference type="GO" id="GO:0015031">
    <property type="term" value="P:protein transport"/>
    <property type="evidence" value="ECO:0007669"/>
    <property type="project" value="UniProtKB-KW"/>
</dbReference>
<organism evidence="7 8">
    <name type="scientific">Dacryopinax primogenitus (strain DJM 731)</name>
    <name type="common">Brown rot fungus</name>
    <dbReference type="NCBI Taxonomy" id="1858805"/>
    <lineage>
        <taxon>Eukaryota</taxon>
        <taxon>Fungi</taxon>
        <taxon>Dikarya</taxon>
        <taxon>Basidiomycota</taxon>
        <taxon>Agaricomycotina</taxon>
        <taxon>Dacrymycetes</taxon>
        <taxon>Dacrymycetales</taxon>
        <taxon>Dacrymycetaceae</taxon>
        <taxon>Dacryopinax</taxon>
    </lineage>
</organism>
<feature type="region of interest" description="Disordered" evidence="5">
    <location>
        <begin position="149"/>
        <end position="169"/>
    </location>
</feature>
<evidence type="ECO:0000256" key="5">
    <source>
        <dbReference type="SAM" id="MobiDB-lite"/>
    </source>
</evidence>
<dbReference type="GeneID" id="63682490"/>
<dbReference type="OrthoDB" id="27490at2759"/>
<feature type="compositionally biased region" description="Low complexity" evidence="5">
    <location>
        <begin position="325"/>
        <end position="344"/>
    </location>
</feature>
<protein>
    <recommendedName>
        <fullName evidence="6">Sec39 domain-containing protein</fullName>
    </recommendedName>
</protein>
<feature type="compositionally biased region" description="Acidic residues" evidence="5">
    <location>
        <begin position="293"/>
        <end position="309"/>
    </location>
</feature>
<dbReference type="OMA" id="ASEVCWV"/>
<dbReference type="STRING" id="1858805.M5FZA6"/>
<feature type="region of interest" description="Disordered" evidence="5">
    <location>
        <begin position="279"/>
        <end position="344"/>
    </location>
</feature>
<dbReference type="HOGENOM" id="CLU_004262_0_0_1"/>
<feature type="domain" description="Sec39" evidence="6">
    <location>
        <begin position="362"/>
        <end position="1076"/>
    </location>
</feature>
<dbReference type="PANTHER" id="PTHR15922:SF2">
    <property type="entry name" value="NBAS SUBUNIT OF NRZ TETHERING COMPLEX"/>
    <property type="match status" value="1"/>
</dbReference>
<feature type="region of interest" description="Disordered" evidence="5">
    <location>
        <begin position="778"/>
        <end position="805"/>
    </location>
</feature>
<dbReference type="Pfam" id="PF08314">
    <property type="entry name" value="Sec39"/>
    <property type="match status" value="1"/>
</dbReference>
<feature type="compositionally biased region" description="Acidic residues" evidence="5">
    <location>
        <begin position="778"/>
        <end position="798"/>
    </location>
</feature>
<evidence type="ECO:0000256" key="3">
    <source>
        <dbReference type="ARBA" id="ARBA00022824"/>
    </source>
</evidence>
<proteinExistence type="predicted"/>
<keyword evidence="4" id="KW-0653">Protein transport</keyword>
<dbReference type="RefSeq" id="XP_040628746.1">
    <property type="nucleotide sequence ID" value="XM_040767428.1"/>
</dbReference>
<name>M5FZA6_DACPD</name>
<dbReference type="EMBL" id="JH795863">
    <property type="protein sequence ID" value="EJU01849.1"/>
    <property type="molecule type" value="Genomic_DNA"/>
</dbReference>
<evidence type="ECO:0000313" key="8">
    <source>
        <dbReference type="Proteomes" id="UP000030653"/>
    </source>
</evidence>
<keyword evidence="8" id="KW-1185">Reference proteome</keyword>
<comment type="subcellular location">
    <subcellularLocation>
        <location evidence="1">Endoplasmic reticulum</location>
    </subcellularLocation>
</comment>
<evidence type="ECO:0000256" key="4">
    <source>
        <dbReference type="ARBA" id="ARBA00022927"/>
    </source>
</evidence>
<evidence type="ECO:0000256" key="1">
    <source>
        <dbReference type="ARBA" id="ARBA00004240"/>
    </source>
</evidence>
<dbReference type="Proteomes" id="UP000030653">
    <property type="component" value="Unassembled WGS sequence"/>
</dbReference>
<evidence type="ECO:0000259" key="6">
    <source>
        <dbReference type="Pfam" id="PF08314"/>
    </source>
</evidence>
<sequence>MVLFGDEQAELAGNTYGKRSTVAWAEIIPIASKNQTEPRAPGIGAGPDPPPPPSATVPVHVAVGVVDVVVVWVVALLAAVELEVELLIAAGRVTTIGVETVMSCELERDYTRVRGEGRGGRERTMNVEKEVETAAAGAVGDISSELRTGNRQKMQEQHPQPSASTSTSIPAPSELTLQCVHSLLSQESDAKAACLAAEWVVEDPTIQEEILKLGLARTETAAERAREVWDERGEAGFGEWLEEEERVVLRMRGVLLERGDRLKTWREMESAGRWTVTEEAVSAPAPAPALEKQEEEEDAWGNDDDDAWADDPNFTFSTDPLANVTLTTEPSSDPSSLPPTSLTRSSAPLTLSDFLLRPLLQTACILASSGEYMPLQQLIKRHSLYPYRFTILSSIPEWEDVERHCALLPGYDWKTERESVPSSEPWRVETDFCERPAIIDLISPSPPPSTEASIPSHPAPLLAQELSAWYLSRLSLIDKHTGAVDTALQLTQFAASLGLPGMDETGEELSLLSRLVYDAPSPKGKAVDYTLEDWRSLSPAQVVDAYLAGSTPETVAREVKRLVLPYLYVLEARAERSGHPDPLLPSKLLSSYLLRSPLPLAQALFEASKPTLPEQTRIIKSDEDVARLALAYLYGSDLLLPGDWTSMSKIFECLPAWPSAGEDEAETTVASLAAFVAPSTQAKPGPEELLLFFNPLPRGALSQLLDVLDVHLESGELLAKWNSPAPLRWFLQSKEDKEAQRAWATRLTRGVARSLGAEDGEGEWRNLWEDMERLAGDLEPEIEEEEGEKDAWDENENEEREREKTNRPAFGLLGREEVAKVFFAGLLSSGNFKLAKRMLMPPREPWPLTGQVIEHLVLAASREFYDNAESGNFHEGEMSLAYECLAVAPSSPAVNKERAFIEATSRLCSYNLLSRSGNTLSPIEIRLTKDKLALIARLLSSTEDMYKHPEVILELVDKLGFAGDEVARIKALAMIATTALQSEDFAAAAGVAEGMLARVFDLRVADPQGAKDSDSGTFEALTVCWQTCFQLGGQSEYHDAPRKMHLLSNALKLCPAENITDVLAAWRKVEVEVDAIPVDETLLSFPLQNGKPASISGDRHTKAHHLLPHLSDIHLPSSLMNQETAAMAARTFNRVAANFTFPGRARTASIMSGESDRESARSGSPDLGKQARSVFTRGVGWLIGADEEQ</sequence>
<dbReference type="PANTHER" id="PTHR15922">
    <property type="entry name" value="NEUROBLASTOMA-AMPLIFIED SEQUENCE"/>
    <property type="match status" value="1"/>
</dbReference>
<dbReference type="InterPro" id="IPR013244">
    <property type="entry name" value="Sec39_domain"/>
</dbReference>
<gene>
    <name evidence="7" type="ORF">DACRYDRAFT_100138</name>
</gene>
<feature type="compositionally biased region" description="Low complexity" evidence="5">
    <location>
        <begin position="159"/>
        <end position="169"/>
    </location>
</feature>
<dbReference type="GO" id="GO:0006890">
    <property type="term" value="P:retrograde vesicle-mediated transport, Golgi to endoplasmic reticulum"/>
    <property type="evidence" value="ECO:0007669"/>
    <property type="project" value="InterPro"/>
</dbReference>
<evidence type="ECO:0000256" key="2">
    <source>
        <dbReference type="ARBA" id="ARBA00022448"/>
    </source>
</evidence>